<feature type="domain" description="ABC transporter" evidence="8">
    <location>
        <begin position="32"/>
        <end position="266"/>
    </location>
</feature>
<dbReference type="InterPro" id="IPR017871">
    <property type="entry name" value="ABC_transporter-like_CS"/>
</dbReference>
<evidence type="ECO:0000256" key="4">
    <source>
        <dbReference type="ARBA" id="ARBA00022840"/>
    </source>
</evidence>
<dbReference type="InterPro" id="IPR003593">
    <property type="entry name" value="AAA+_ATPase"/>
</dbReference>
<dbReference type="GO" id="GO:0140359">
    <property type="term" value="F:ABC-type transporter activity"/>
    <property type="evidence" value="ECO:0007669"/>
    <property type="project" value="InterPro"/>
</dbReference>
<dbReference type="SMART" id="SM00382">
    <property type="entry name" value="AAA"/>
    <property type="match status" value="1"/>
</dbReference>
<dbReference type="CDD" id="cd03230">
    <property type="entry name" value="ABC_DR_subfamily_A"/>
    <property type="match status" value="1"/>
</dbReference>
<dbReference type="InterPro" id="IPR013525">
    <property type="entry name" value="ABC2_TM"/>
</dbReference>
<keyword evidence="2 7" id="KW-0812">Transmembrane</keyword>
<feature type="transmembrane region" description="Helical" evidence="7">
    <location>
        <begin position="361"/>
        <end position="383"/>
    </location>
</feature>
<evidence type="ECO:0000259" key="8">
    <source>
        <dbReference type="PROSITE" id="PS50893"/>
    </source>
</evidence>
<dbReference type="PANTHER" id="PTHR43038:SF3">
    <property type="entry name" value="ABC TRANSPORTER G FAMILY MEMBER 20 ISOFORM X1"/>
    <property type="match status" value="1"/>
</dbReference>
<dbReference type="PANTHER" id="PTHR43038">
    <property type="entry name" value="ATP-BINDING CASSETTE, SUB-FAMILY H, MEMBER 1"/>
    <property type="match status" value="1"/>
</dbReference>
<organism evidence="9 10">
    <name type="scientific">Adineta steineri</name>
    <dbReference type="NCBI Taxonomy" id="433720"/>
    <lineage>
        <taxon>Eukaryota</taxon>
        <taxon>Metazoa</taxon>
        <taxon>Spiralia</taxon>
        <taxon>Gnathifera</taxon>
        <taxon>Rotifera</taxon>
        <taxon>Eurotatoria</taxon>
        <taxon>Bdelloidea</taxon>
        <taxon>Adinetida</taxon>
        <taxon>Adinetidae</taxon>
        <taxon>Adineta</taxon>
    </lineage>
</organism>
<gene>
    <name evidence="9" type="ORF">OKA104_LOCUS35072</name>
</gene>
<comment type="subcellular location">
    <subcellularLocation>
        <location evidence="1">Membrane</location>
        <topology evidence="1">Multi-pass membrane protein</topology>
    </subcellularLocation>
</comment>
<keyword evidence="6 7" id="KW-0472">Membrane</keyword>
<dbReference type="AlphaFoldDB" id="A0A819UJW4"/>
<dbReference type="InterPro" id="IPR003439">
    <property type="entry name" value="ABC_transporter-like_ATP-bd"/>
</dbReference>
<evidence type="ECO:0000313" key="9">
    <source>
        <dbReference type="EMBL" id="CAF4089811.1"/>
    </source>
</evidence>
<evidence type="ECO:0000256" key="3">
    <source>
        <dbReference type="ARBA" id="ARBA00022741"/>
    </source>
</evidence>
<evidence type="ECO:0000313" key="10">
    <source>
        <dbReference type="Proteomes" id="UP000663881"/>
    </source>
</evidence>
<dbReference type="Gene3D" id="3.40.50.300">
    <property type="entry name" value="P-loop containing nucleotide triphosphate hydrolases"/>
    <property type="match status" value="1"/>
</dbReference>
<dbReference type="Pfam" id="PF00005">
    <property type="entry name" value="ABC_tran"/>
    <property type="match status" value="1"/>
</dbReference>
<accession>A0A819UJW4</accession>
<dbReference type="SUPFAM" id="SSF52540">
    <property type="entry name" value="P-loop containing nucleoside triphosphate hydrolases"/>
    <property type="match status" value="1"/>
</dbReference>
<dbReference type="GO" id="GO:0043190">
    <property type="term" value="C:ATP-binding cassette (ABC) transporter complex"/>
    <property type="evidence" value="ECO:0007669"/>
    <property type="project" value="InterPro"/>
</dbReference>
<protein>
    <recommendedName>
        <fullName evidence="8">ABC transporter domain-containing protein</fullName>
    </recommendedName>
</protein>
<sequence>MSDEINSLSNPIAGNQALLENQSENETRDLAVCVEGAWKNYGYWWKSMTALRDVTLHVPTGNIYGLLGPSGCGKTTLLRCIVGRLQLNRGEVTVLGQRPGSRGHEVPGRAVGFMPQETALYKDFSISEMLHYFGHLHDMNRKDILSREKFLLSFLDLPSRSKKICQLSGGQQRRVSLACALLQQPQLLLLDEPTVGVDPLLREKIWSHLIHISQTSRTTIIITTHYIEEARKANRVGLMRSGRMLAEDEPSRLLTIYNQTSLENVFLHLCLEDQNRLQPNLMNSTNENDQTNTTVSINNQDIPPPDVINGETPHSQIRRKELVKNPVLRAKRAAVDCCICPKAHKIYASMVKDLTMIKRSIGFLIFQFFIPVVQISLFCLCIGRDPQHVPMALFNSEAINGFPTGNLSLELLNKINSEQVHFTPFNDLTNAMNAVKEGHYWGVAVFRYNFSQAIKNKLIFAKTDPATLNASSIHLYLDMTNQQVSFVMQNVILTSTQLFLKDVLSHHKVDPALADPPVIVEIPVYGAKGQKFLNFAAPGMMISIIFFLAIGLTALIFVVEKKEGLLERSWIAGVTTVEVMLAHIIVKFFIQFIQIILMIIFADVIFQVKIEGPVILAMALIFLQGICGMSYGLLISAMCEQEVEVMEVALGSVFPILLSSGVIWPAEGMPPIMRFLSNFTPLTHVVEAMRCIVSR</sequence>
<feature type="non-terminal residue" evidence="9">
    <location>
        <position position="1"/>
    </location>
</feature>
<feature type="transmembrane region" description="Helical" evidence="7">
    <location>
        <begin position="535"/>
        <end position="559"/>
    </location>
</feature>
<dbReference type="Proteomes" id="UP000663881">
    <property type="component" value="Unassembled WGS sequence"/>
</dbReference>
<feature type="transmembrane region" description="Helical" evidence="7">
    <location>
        <begin position="614"/>
        <end position="636"/>
    </location>
</feature>
<dbReference type="PRINTS" id="PR00164">
    <property type="entry name" value="ABC2TRNSPORT"/>
</dbReference>
<dbReference type="PROSITE" id="PS50893">
    <property type="entry name" value="ABC_TRANSPORTER_2"/>
    <property type="match status" value="1"/>
</dbReference>
<evidence type="ECO:0000256" key="1">
    <source>
        <dbReference type="ARBA" id="ARBA00004141"/>
    </source>
</evidence>
<name>A0A819UJW4_9BILA</name>
<dbReference type="EMBL" id="CAJOAY010004958">
    <property type="protein sequence ID" value="CAF4089811.1"/>
    <property type="molecule type" value="Genomic_DNA"/>
</dbReference>
<reference evidence="9" key="1">
    <citation type="submission" date="2021-02" db="EMBL/GenBank/DDBJ databases">
        <authorList>
            <person name="Nowell W R."/>
        </authorList>
    </citation>
    <scope>NUCLEOTIDE SEQUENCE</scope>
</reference>
<keyword evidence="3" id="KW-0547">Nucleotide-binding</keyword>
<evidence type="ECO:0000256" key="2">
    <source>
        <dbReference type="ARBA" id="ARBA00022692"/>
    </source>
</evidence>
<dbReference type="GO" id="GO:0016887">
    <property type="term" value="F:ATP hydrolysis activity"/>
    <property type="evidence" value="ECO:0007669"/>
    <property type="project" value="InterPro"/>
</dbReference>
<dbReference type="Pfam" id="PF12698">
    <property type="entry name" value="ABC2_membrane_3"/>
    <property type="match status" value="1"/>
</dbReference>
<feature type="transmembrane region" description="Helical" evidence="7">
    <location>
        <begin position="648"/>
        <end position="666"/>
    </location>
</feature>
<dbReference type="InterPro" id="IPR000412">
    <property type="entry name" value="ABC_2_transport"/>
</dbReference>
<keyword evidence="4" id="KW-0067">ATP-binding</keyword>
<dbReference type="GO" id="GO:0005524">
    <property type="term" value="F:ATP binding"/>
    <property type="evidence" value="ECO:0007669"/>
    <property type="project" value="UniProtKB-KW"/>
</dbReference>
<keyword evidence="5 7" id="KW-1133">Transmembrane helix</keyword>
<dbReference type="InterPro" id="IPR027417">
    <property type="entry name" value="P-loop_NTPase"/>
</dbReference>
<comment type="caution">
    <text evidence="9">The sequence shown here is derived from an EMBL/GenBank/DDBJ whole genome shotgun (WGS) entry which is preliminary data.</text>
</comment>
<evidence type="ECO:0000256" key="6">
    <source>
        <dbReference type="ARBA" id="ARBA00023136"/>
    </source>
</evidence>
<dbReference type="PROSITE" id="PS00211">
    <property type="entry name" value="ABC_TRANSPORTER_1"/>
    <property type="match status" value="1"/>
</dbReference>
<evidence type="ECO:0000256" key="5">
    <source>
        <dbReference type="ARBA" id="ARBA00022989"/>
    </source>
</evidence>
<feature type="transmembrane region" description="Helical" evidence="7">
    <location>
        <begin position="579"/>
        <end position="602"/>
    </location>
</feature>
<evidence type="ECO:0000256" key="7">
    <source>
        <dbReference type="SAM" id="Phobius"/>
    </source>
</evidence>
<proteinExistence type="predicted"/>